<dbReference type="Gene3D" id="3.40.50.300">
    <property type="entry name" value="P-loop containing nucleotide triphosphate hydrolases"/>
    <property type="match status" value="1"/>
</dbReference>
<evidence type="ECO:0000259" key="5">
    <source>
        <dbReference type="PROSITE" id="PS50893"/>
    </source>
</evidence>
<evidence type="ECO:0000313" key="7">
    <source>
        <dbReference type="EMBL" id="MCZ0688591.1"/>
    </source>
</evidence>
<evidence type="ECO:0000313" key="11">
    <source>
        <dbReference type="Proteomes" id="UP000234849"/>
    </source>
</evidence>
<evidence type="ECO:0000256" key="2">
    <source>
        <dbReference type="ARBA" id="ARBA00022448"/>
    </source>
</evidence>
<proteinExistence type="inferred from homology"/>
<name>A0A2N5NMC7_MEDGN</name>
<feature type="domain" description="ABC transporter" evidence="5">
    <location>
        <begin position="3"/>
        <end position="231"/>
    </location>
</feature>
<evidence type="ECO:0000313" key="10">
    <source>
        <dbReference type="EMBL" id="PLT77638.1"/>
    </source>
</evidence>
<dbReference type="InterPro" id="IPR017871">
    <property type="entry name" value="ABC_transporter-like_CS"/>
</dbReference>
<gene>
    <name evidence="9" type="ORF">CDL18_00210</name>
    <name evidence="10" type="ORF">CDL23_00580</name>
    <name evidence="8" type="ORF">O8D18_01210</name>
    <name evidence="7" type="ORF">OZZ16_01435</name>
    <name evidence="6" type="ORF">OZZ17_14365</name>
</gene>
<dbReference type="GO" id="GO:0016887">
    <property type="term" value="F:ATP hydrolysis activity"/>
    <property type="evidence" value="ECO:0007669"/>
    <property type="project" value="InterPro"/>
</dbReference>
<evidence type="ECO:0000313" key="8">
    <source>
        <dbReference type="EMBL" id="MCZ7692674.1"/>
    </source>
</evidence>
<dbReference type="CDD" id="cd03264">
    <property type="entry name" value="ABC_drug_resistance_like"/>
    <property type="match status" value="1"/>
</dbReference>
<protein>
    <submittedName>
        <fullName evidence="9">ABC transporter ATP-binding protein</fullName>
    </submittedName>
</protein>
<dbReference type="EMBL" id="NIHT01000001">
    <property type="protein sequence ID" value="PLT77638.1"/>
    <property type="molecule type" value="Genomic_DNA"/>
</dbReference>
<dbReference type="PROSITE" id="PS50893">
    <property type="entry name" value="ABC_TRANSPORTER_2"/>
    <property type="match status" value="1"/>
</dbReference>
<dbReference type="PANTHER" id="PTHR43335:SF2">
    <property type="entry name" value="ABC TRANSPORTER, ATP-BINDING PROTEIN"/>
    <property type="match status" value="1"/>
</dbReference>
<dbReference type="EMBL" id="JAPRAY010000021">
    <property type="protein sequence ID" value="MCZ0668705.1"/>
    <property type="molecule type" value="Genomic_DNA"/>
</dbReference>
<keyword evidence="2" id="KW-0813">Transport</keyword>
<accession>A0A2N5NMC7</accession>
<keyword evidence="4 9" id="KW-0067">ATP-binding</keyword>
<dbReference type="InterPro" id="IPR027417">
    <property type="entry name" value="P-loop_NTPase"/>
</dbReference>
<reference evidence="8" key="3">
    <citation type="submission" date="2022-12" db="EMBL/GenBank/DDBJ databases">
        <title>Genome of R. gnavus strain RSHDN_123.</title>
        <authorList>
            <person name="Abdugheni R."/>
        </authorList>
    </citation>
    <scope>NUCLEOTIDE SEQUENCE</scope>
    <source>
        <strain evidence="8">RSHDN_123</strain>
    </source>
</reference>
<evidence type="ECO:0000313" key="9">
    <source>
        <dbReference type="EMBL" id="PLT58055.1"/>
    </source>
</evidence>
<dbReference type="EMBL" id="JAPZED010000001">
    <property type="protein sequence ID" value="MCZ7692674.1"/>
    <property type="molecule type" value="Genomic_DNA"/>
</dbReference>
<evidence type="ECO:0000313" key="6">
    <source>
        <dbReference type="EMBL" id="MCZ0668705.1"/>
    </source>
</evidence>
<keyword evidence="3" id="KW-0547">Nucleotide-binding</keyword>
<dbReference type="Proteomes" id="UP000234849">
    <property type="component" value="Unassembled WGS sequence"/>
</dbReference>
<dbReference type="AlphaFoldDB" id="A0A2N5NMC7"/>
<comment type="caution">
    <text evidence="9">The sequence shown here is derived from an EMBL/GenBank/DDBJ whole genome shotgun (WGS) entry which is preliminary data.</text>
</comment>
<evidence type="ECO:0000256" key="3">
    <source>
        <dbReference type="ARBA" id="ARBA00022741"/>
    </source>
</evidence>
<dbReference type="EMBL" id="NIHM01000001">
    <property type="protein sequence ID" value="PLT58055.1"/>
    <property type="molecule type" value="Genomic_DNA"/>
</dbReference>
<dbReference type="GO" id="GO:0005524">
    <property type="term" value="F:ATP binding"/>
    <property type="evidence" value="ECO:0007669"/>
    <property type="project" value="UniProtKB-KW"/>
</dbReference>
<sequence>MELQLDRVTKQYGTKRAVDRLNLSMKVGVYGLLGANGAGKTTLMRLLCDILNPTSGEIRYDGQNIHVMGEEYRSLLGYLPQNFGYYPEFTAEKFMLYMAALKGLNRSFAQNRTEELLRLVGLEKERRKKIKTFSGGMKRRLGIAQAMLNEPEILILDEPTAGLDPKERVRFRNLISSFSKDKIVLLSTHIVSDVEYIADKIFLMKEGQILKEGTPEEITAQMNGLVWECEVDEKRAAELEYRYTIVNMKKKNGAIELRIVSDTKPDEAAISVDATLEDMYLYYFKEDGNEAIMEF</sequence>
<evidence type="ECO:0000256" key="4">
    <source>
        <dbReference type="ARBA" id="ARBA00022840"/>
    </source>
</evidence>
<dbReference type="Proteomes" id="UP001076974">
    <property type="component" value="Unassembled WGS sequence"/>
</dbReference>
<dbReference type="PANTHER" id="PTHR43335">
    <property type="entry name" value="ABC TRANSPORTER, ATP-BINDING PROTEIN"/>
    <property type="match status" value="1"/>
</dbReference>
<dbReference type="PROSITE" id="PS00211">
    <property type="entry name" value="ABC_TRANSPORTER_1"/>
    <property type="match status" value="1"/>
</dbReference>
<dbReference type="Proteomes" id="UP001148455">
    <property type="component" value="Unassembled WGS sequence"/>
</dbReference>
<evidence type="ECO:0000313" key="12">
    <source>
        <dbReference type="Proteomes" id="UP000235093"/>
    </source>
</evidence>
<dbReference type="Pfam" id="PF00005">
    <property type="entry name" value="ABC_tran"/>
    <property type="match status" value="1"/>
</dbReference>
<dbReference type="InterPro" id="IPR003439">
    <property type="entry name" value="ABC_transporter-like_ATP-bd"/>
</dbReference>
<dbReference type="InterPro" id="IPR003593">
    <property type="entry name" value="AAA+_ATPase"/>
</dbReference>
<dbReference type="RefSeq" id="WP_022037482.1">
    <property type="nucleotide sequence ID" value="NZ_BAABXV010000001.1"/>
</dbReference>
<dbReference type="SMART" id="SM00382">
    <property type="entry name" value="AAA"/>
    <property type="match status" value="1"/>
</dbReference>
<comment type="similarity">
    <text evidence="1">Belongs to the ABC transporter superfamily.</text>
</comment>
<evidence type="ECO:0000256" key="1">
    <source>
        <dbReference type="ARBA" id="ARBA00005417"/>
    </source>
</evidence>
<dbReference type="Proteomes" id="UP001079535">
    <property type="component" value="Unassembled WGS sequence"/>
</dbReference>
<reference evidence="11 12" key="1">
    <citation type="journal article" date="2017" name="Genome Med.">
        <title>A novel Ruminococcus gnavus clade enriched in inflammatory bowel disease patients.</title>
        <authorList>
            <person name="Hall A.B."/>
            <person name="Yassour M."/>
            <person name="Sauk J."/>
            <person name="Garner A."/>
            <person name="Jiang X."/>
            <person name="Arthur T."/>
            <person name="Lagoudas G.K."/>
            <person name="Vatanen T."/>
            <person name="Fornelos N."/>
            <person name="Wilson R."/>
            <person name="Bertha M."/>
            <person name="Cohen M."/>
            <person name="Garber J."/>
            <person name="Khalili H."/>
            <person name="Gevers D."/>
            <person name="Ananthakrishnan A.N."/>
            <person name="Kugathasan S."/>
            <person name="Lander E.S."/>
            <person name="Blainey P."/>
            <person name="Vlamakis H."/>
            <person name="Xavier R.J."/>
            <person name="Huttenhower C."/>
        </authorList>
    </citation>
    <scope>NUCLEOTIDE SEQUENCE [LARGE SCALE GENOMIC DNA]</scope>
    <source>
        <strain evidence="9 11">RJX1118</strain>
        <strain evidence="10 12">RJX1125</strain>
    </source>
</reference>
<organism evidence="9 11">
    <name type="scientific">Mediterraneibacter gnavus</name>
    <name type="common">Ruminococcus gnavus</name>
    <dbReference type="NCBI Taxonomy" id="33038"/>
    <lineage>
        <taxon>Bacteria</taxon>
        <taxon>Bacillati</taxon>
        <taxon>Bacillota</taxon>
        <taxon>Clostridia</taxon>
        <taxon>Lachnospirales</taxon>
        <taxon>Lachnospiraceae</taxon>
        <taxon>Mediterraneibacter</taxon>
    </lineage>
</organism>
<dbReference type="SUPFAM" id="SSF52540">
    <property type="entry name" value="P-loop containing nucleoside triphosphate hydrolases"/>
    <property type="match status" value="1"/>
</dbReference>
<dbReference type="EMBL" id="JAPRBD010000001">
    <property type="protein sequence ID" value="MCZ0688591.1"/>
    <property type="molecule type" value="Genomic_DNA"/>
</dbReference>
<reference evidence="6" key="2">
    <citation type="submission" date="2022-11" db="EMBL/GenBank/DDBJ databases">
        <title>Temperate bacteriophages infecting mucin-degrading bacterium Ruminococcus gnavus from the human gut.</title>
        <authorList>
            <person name="Buttimer C."/>
        </authorList>
    </citation>
    <scope>NUCLEOTIDE SEQUENCE</scope>
    <source>
        <strain evidence="6">CCUG 49994</strain>
        <strain evidence="7">CCUG 52279</strain>
    </source>
</reference>
<dbReference type="Proteomes" id="UP000235093">
    <property type="component" value="Unassembled WGS sequence"/>
</dbReference>